<sequence length="41" mass="4607">MVVDGIDVAQNKEMMDIAGDIAVVAEEKRRRGTSRSIWFIV</sequence>
<gene>
    <name evidence="1" type="ORF">AA0113_g12001</name>
</gene>
<name>A0A4Q4PZX1_9PLEO</name>
<dbReference type="EMBL" id="PEJP01000082">
    <property type="protein sequence ID" value="RYO29897.1"/>
    <property type="molecule type" value="Genomic_DNA"/>
</dbReference>
<evidence type="ECO:0000313" key="1">
    <source>
        <dbReference type="EMBL" id="RYO29897.1"/>
    </source>
</evidence>
<dbReference type="AlphaFoldDB" id="A0A4Q4PZX1"/>
<protein>
    <submittedName>
        <fullName evidence="1">Uncharacterized protein</fullName>
    </submittedName>
</protein>
<proteinExistence type="predicted"/>
<evidence type="ECO:0000313" key="2">
    <source>
        <dbReference type="Proteomes" id="UP000293823"/>
    </source>
</evidence>
<accession>A0A4Q4PZX1</accession>
<dbReference type="Proteomes" id="UP000293823">
    <property type="component" value="Unassembled WGS sequence"/>
</dbReference>
<reference evidence="2" key="1">
    <citation type="journal article" date="2019" name="bioRxiv">
        <title>Genomics, evolutionary history and diagnostics of the Alternaria alternata species group including apple and Asian pear pathotypes.</title>
        <authorList>
            <person name="Armitage A.D."/>
            <person name="Cockerton H.M."/>
            <person name="Sreenivasaprasad S."/>
            <person name="Woodhall J.W."/>
            <person name="Lane C.R."/>
            <person name="Harrison R.J."/>
            <person name="Clarkson J.P."/>
        </authorList>
    </citation>
    <scope>NUCLEOTIDE SEQUENCE [LARGE SCALE GENOMIC DNA]</scope>
    <source>
        <strain evidence="2">RGR 97.0016</strain>
    </source>
</reference>
<keyword evidence="2" id="KW-1185">Reference proteome</keyword>
<comment type="caution">
    <text evidence="1">The sequence shown here is derived from an EMBL/GenBank/DDBJ whole genome shotgun (WGS) entry which is preliminary data.</text>
</comment>
<organism evidence="1 2">
    <name type="scientific">Alternaria arborescens</name>
    <dbReference type="NCBI Taxonomy" id="156630"/>
    <lineage>
        <taxon>Eukaryota</taxon>
        <taxon>Fungi</taxon>
        <taxon>Dikarya</taxon>
        <taxon>Ascomycota</taxon>
        <taxon>Pezizomycotina</taxon>
        <taxon>Dothideomycetes</taxon>
        <taxon>Pleosporomycetidae</taxon>
        <taxon>Pleosporales</taxon>
        <taxon>Pleosporineae</taxon>
        <taxon>Pleosporaceae</taxon>
        <taxon>Alternaria</taxon>
        <taxon>Alternaria sect. Alternaria</taxon>
    </lineage>
</organism>